<evidence type="ECO:0000259" key="1">
    <source>
        <dbReference type="Pfam" id="PF01425"/>
    </source>
</evidence>
<dbReference type="PANTHER" id="PTHR11895">
    <property type="entry name" value="TRANSAMIDASE"/>
    <property type="match status" value="1"/>
</dbReference>
<sequence length="452" mass="46977">MPDDLIATRERITAGSTDAPTELEHCLERLRDPGLAAAFLQLDPAAARTSAAAAAASTLPLAGLAISVKDLYDVAGQVSSAGSTVLADAAPAAADAPAVARVRAAGATLLGRTHMSEFAFSGVGLNPHHATPANVPMRALDPARPCVPGGSSSGAATSVAGGIAFAALGSDTGGSIRIPAALQGLVGFKSTARLVPTTGMVPLSTTLDTACAITRSVRDAVLLHEILAARRVRIAPRAPDTLRALVPTTLMLDELEPAVAHAFEQALSTLRTAGMQIDQRPLPALDEVARINARGGFSAAEAWSWHRELIERHESRYDPRVALRIRRGAAIDSAAYAELQHQRTRWIASMTSSLAAYDLVLSPTVPILAPALAPLQASDEAFFRHNALLLRNPSVVNLLDGCALSLPCHAPGTPPVGLMLWAPAMHDDALLSTALQIEALLAPTVVPERAAA</sequence>
<dbReference type="InterPro" id="IPR020556">
    <property type="entry name" value="Amidase_CS"/>
</dbReference>
<dbReference type="InterPro" id="IPR000120">
    <property type="entry name" value="Amidase"/>
</dbReference>
<dbReference type="OrthoDB" id="112488at2"/>
<keyword evidence="2" id="KW-0808">Transferase</keyword>
<dbReference type="GO" id="GO:0016740">
    <property type="term" value="F:transferase activity"/>
    <property type="evidence" value="ECO:0007669"/>
    <property type="project" value="UniProtKB-KW"/>
</dbReference>
<dbReference type="RefSeq" id="WP_130434562.1">
    <property type="nucleotide sequence ID" value="NZ_SHKP01000009.1"/>
</dbReference>
<comment type="caution">
    <text evidence="2">The sequence shown here is derived from an EMBL/GenBank/DDBJ whole genome shotgun (WGS) entry which is preliminary data.</text>
</comment>
<proteinExistence type="predicted"/>
<dbReference type="SUPFAM" id="SSF75304">
    <property type="entry name" value="Amidase signature (AS) enzymes"/>
    <property type="match status" value="1"/>
</dbReference>
<dbReference type="NCBIfam" id="NF005460">
    <property type="entry name" value="PRK07056.1"/>
    <property type="match status" value="1"/>
</dbReference>
<keyword evidence="3" id="KW-1185">Reference proteome</keyword>
<name>A0A4Q7VAD1_9BURK</name>
<dbReference type="Pfam" id="PF01425">
    <property type="entry name" value="Amidase"/>
    <property type="match status" value="1"/>
</dbReference>
<dbReference type="EMBL" id="SHKP01000009">
    <property type="protein sequence ID" value="RZT92530.1"/>
    <property type="molecule type" value="Genomic_DNA"/>
</dbReference>
<reference evidence="2 3" key="1">
    <citation type="submission" date="2019-02" db="EMBL/GenBank/DDBJ databases">
        <title>Genomic Encyclopedia of Type Strains, Phase IV (KMG-IV): sequencing the most valuable type-strain genomes for metagenomic binning, comparative biology and taxonomic classification.</title>
        <authorList>
            <person name="Goeker M."/>
        </authorList>
    </citation>
    <scope>NUCLEOTIDE SEQUENCE [LARGE SCALE GENOMIC DNA]</scope>
    <source>
        <strain evidence="2 3">DSM 19570</strain>
    </source>
</reference>
<dbReference type="PROSITE" id="PS00571">
    <property type="entry name" value="AMIDASES"/>
    <property type="match status" value="1"/>
</dbReference>
<organism evidence="2 3">
    <name type="scientific">Rivibacter subsaxonicus</name>
    <dbReference type="NCBI Taxonomy" id="457575"/>
    <lineage>
        <taxon>Bacteria</taxon>
        <taxon>Pseudomonadati</taxon>
        <taxon>Pseudomonadota</taxon>
        <taxon>Betaproteobacteria</taxon>
        <taxon>Burkholderiales</taxon>
        <taxon>Rivibacter</taxon>
    </lineage>
</organism>
<dbReference type="InterPro" id="IPR036928">
    <property type="entry name" value="AS_sf"/>
</dbReference>
<evidence type="ECO:0000313" key="3">
    <source>
        <dbReference type="Proteomes" id="UP000293671"/>
    </source>
</evidence>
<gene>
    <name evidence="2" type="ORF">EV670_3506</name>
</gene>
<feature type="domain" description="Amidase" evidence="1">
    <location>
        <begin position="38"/>
        <end position="431"/>
    </location>
</feature>
<dbReference type="AlphaFoldDB" id="A0A4Q7VAD1"/>
<dbReference type="InterPro" id="IPR023631">
    <property type="entry name" value="Amidase_dom"/>
</dbReference>
<dbReference type="PANTHER" id="PTHR11895:SF176">
    <property type="entry name" value="AMIDASE AMID-RELATED"/>
    <property type="match status" value="1"/>
</dbReference>
<evidence type="ECO:0000313" key="2">
    <source>
        <dbReference type="EMBL" id="RZT92530.1"/>
    </source>
</evidence>
<accession>A0A4Q7VAD1</accession>
<dbReference type="Gene3D" id="3.90.1300.10">
    <property type="entry name" value="Amidase signature (AS) domain"/>
    <property type="match status" value="1"/>
</dbReference>
<protein>
    <submittedName>
        <fullName evidence="2">Amidase/aspartyl-tRNA(Asn)/glutamyl-tRNA(Gln) amidotransferase subunit A</fullName>
    </submittedName>
</protein>
<dbReference type="Proteomes" id="UP000293671">
    <property type="component" value="Unassembled WGS sequence"/>
</dbReference>